<dbReference type="RefSeq" id="WP_121902817.1">
    <property type="nucleotide sequence ID" value="NZ_REFW01000008.1"/>
</dbReference>
<gene>
    <name evidence="2" type="ORF">EAX62_16420</name>
</gene>
<accession>A0A3M0FX53</accession>
<keyword evidence="1" id="KW-0472">Membrane</keyword>
<proteinExistence type="predicted"/>
<sequence>MMEDLATLLFVTMRVLVAFALPAIGVVLSVRDVMIQNWKRGVWFFRCVCVSAYLGVAFWIAGASARPSVGFETYDAFCGRRGWLFDELYYETHRDDYARLYPITGKCNAYYDLVPAWVNPAIAALILMTLLCLAGMAWIIIRRCRSNSPFPT</sequence>
<dbReference type="OrthoDB" id="3385752at2"/>
<evidence type="ECO:0000313" key="3">
    <source>
        <dbReference type="Proteomes" id="UP000275256"/>
    </source>
</evidence>
<protein>
    <submittedName>
        <fullName evidence="2">Uncharacterized protein</fullName>
    </submittedName>
</protein>
<dbReference type="AlphaFoldDB" id="A0A3M0FX53"/>
<keyword evidence="1" id="KW-1133">Transmembrane helix</keyword>
<organism evidence="2 3">
    <name type="scientific">Tessaracoccus antarcticus</name>
    <dbReference type="NCBI Taxonomy" id="2479848"/>
    <lineage>
        <taxon>Bacteria</taxon>
        <taxon>Bacillati</taxon>
        <taxon>Actinomycetota</taxon>
        <taxon>Actinomycetes</taxon>
        <taxon>Propionibacteriales</taxon>
        <taxon>Propionibacteriaceae</taxon>
        <taxon>Tessaracoccus</taxon>
    </lineage>
</organism>
<name>A0A3M0FX53_9ACTN</name>
<keyword evidence="3" id="KW-1185">Reference proteome</keyword>
<evidence type="ECO:0000313" key="2">
    <source>
        <dbReference type="EMBL" id="RMB57075.1"/>
    </source>
</evidence>
<feature type="transmembrane region" description="Helical" evidence="1">
    <location>
        <begin position="121"/>
        <end position="141"/>
    </location>
</feature>
<dbReference type="Proteomes" id="UP000275256">
    <property type="component" value="Unassembled WGS sequence"/>
</dbReference>
<comment type="caution">
    <text evidence="2">The sequence shown here is derived from an EMBL/GenBank/DDBJ whole genome shotgun (WGS) entry which is preliminary data.</text>
</comment>
<feature type="transmembrane region" description="Helical" evidence="1">
    <location>
        <begin position="42"/>
        <end position="61"/>
    </location>
</feature>
<feature type="transmembrane region" description="Helical" evidence="1">
    <location>
        <begin position="6"/>
        <end position="30"/>
    </location>
</feature>
<evidence type="ECO:0000256" key="1">
    <source>
        <dbReference type="SAM" id="Phobius"/>
    </source>
</evidence>
<dbReference type="EMBL" id="REFW01000008">
    <property type="protein sequence ID" value="RMB57075.1"/>
    <property type="molecule type" value="Genomic_DNA"/>
</dbReference>
<keyword evidence="1" id="KW-0812">Transmembrane</keyword>
<reference evidence="2 3" key="1">
    <citation type="submission" date="2018-10" db="EMBL/GenBank/DDBJ databases">
        <title>Tessaracoccus antarcticuss sp. nov., isolated from sediment.</title>
        <authorList>
            <person name="Zhou L.Y."/>
            <person name="Du Z.J."/>
        </authorList>
    </citation>
    <scope>NUCLEOTIDE SEQUENCE [LARGE SCALE GENOMIC DNA]</scope>
    <source>
        <strain evidence="2 3">JDX10</strain>
    </source>
</reference>